<protein>
    <submittedName>
        <fullName evidence="1">Uncharacterized protein</fullName>
    </submittedName>
</protein>
<dbReference type="Proteomes" id="UP000215914">
    <property type="component" value="Unassembled WGS sequence"/>
</dbReference>
<dbReference type="AlphaFoldDB" id="A0A9K3NGD9"/>
<organism evidence="1 2">
    <name type="scientific">Helianthus annuus</name>
    <name type="common">Common sunflower</name>
    <dbReference type="NCBI Taxonomy" id="4232"/>
    <lineage>
        <taxon>Eukaryota</taxon>
        <taxon>Viridiplantae</taxon>
        <taxon>Streptophyta</taxon>
        <taxon>Embryophyta</taxon>
        <taxon>Tracheophyta</taxon>
        <taxon>Spermatophyta</taxon>
        <taxon>Magnoliopsida</taxon>
        <taxon>eudicotyledons</taxon>
        <taxon>Gunneridae</taxon>
        <taxon>Pentapetalae</taxon>
        <taxon>asterids</taxon>
        <taxon>campanulids</taxon>
        <taxon>Asterales</taxon>
        <taxon>Asteraceae</taxon>
        <taxon>Asteroideae</taxon>
        <taxon>Heliantheae alliance</taxon>
        <taxon>Heliantheae</taxon>
        <taxon>Helianthus</taxon>
    </lineage>
</organism>
<comment type="caution">
    <text evidence="1">The sequence shown here is derived from an EMBL/GenBank/DDBJ whole genome shotgun (WGS) entry which is preliminary data.</text>
</comment>
<keyword evidence="2" id="KW-1185">Reference proteome</keyword>
<reference evidence="1" key="1">
    <citation type="journal article" date="2017" name="Nature">
        <title>The sunflower genome provides insights into oil metabolism, flowering and Asterid evolution.</title>
        <authorList>
            <person name="Badouin H."/>
            <person name="Gouzy J."/>
            <person name="Grassa C.J."/>
            <person name="Murat F."/>
            <person name="Staton S.E."/>
            <person name="Cottret L."/>
            <person name="Lelandais-Briere C."/>
            <person name="Owens G.L."/>
            <person name="Carrere S."/>
            <person name="Mayjonade B."/>
            <person name="Legrand L."/>
            <person name="Gill N."/>
            <person name="Kane N.C."/>
            <person name="Bowers J.E."/>
            <person name="Hubner S."/>
            <person name="Bellec A."/>
            <person name="Berard A."/>
            <person name="Berges H."/>
            <person name="Blanchet N."/>
            <person name="Boniface M.C."/>
            <person name="Brunel D."/>
            <person name="Catrice O."/>
            <person name="Chaidir N."/>
            <person name="Claudel C."/>
            <person name="Donnadieu C."/>
            <person name="Faraut T."/>
            <person name="Fievet G."/>
            <person name="Helmstetter N."/>
            <person name="King M."/>
            <person name="Knapp S.J."/>
            <person name="Lai Z."/>
            <person name="Le Paslier M.C."/>
            <person name="Lippi Y."/>
            <person name="Lorenzon L."/>
            <person name="Mandel J.R."/>
            <person name="Marage G."/>
            <person name="Marchand G."/>
            <person name="Marquand E."/>
            <person name="Bret-Mestries E."/>
            <person name="Morien E."/>
            <person name="Nambeesan S."/>
            <person name="Nguyen T."/>
            <person name="Pegot-Espagnet P."/>
            <person name="Pouilly N."/>
            <person name="Raftis F."/>
            <person name="Sallet E."/>
            <person name="Schiex T."/>
            <person name="Thomas J."/>
            <person name="Vandecasteele C."/>
            <person name="Vares D."/>
            <person name="Vear F."/>
            <person name="Vautrin S."/>
            <person name="Crespi M."/>
            <person name="Mangin B."/>
            <person name="Burke J.M."/>
            <person name="Salse J."/>
            <person name="Munos S."/>
            <person name="Vincourt P."/>
            <person name="Rieseberg L.H."/>
            <person name="Langlade N.B."/>
        </authorList>
    </citation>
    <scope>NUCLEOTIDE SEQUENCE</scope>
    <source>
        <tissue evidence="1">Leaves</tissue>
    </source>
</reference>
<sequence length="271" mass="31682">MLHSMNEISEAFQNLNLYPVNIEVSQEFTGYFADVDQPVEFHAPPLTKPKRKKKKNYVWGSRIRRKKPVPKLPKINNPLEKGKEIVIKESSKQQEMETEVKKDSRQMEIQFEEYSKEIEMEVGQGSRPTQIEIGESSNQNQNQGITFQDKIDFLLANCETIQPVNTNVFTYPSENPIPMNFAPAIPEPIVHAQPVEMEEWWTNDWQFQNIVNDPYSFFPQFDPEPLPNPPMSTENMAELRHFGEELMDAGNRIREIGGQIAWKYDEREMRF</sequence>
<evidence type="ECO:0000313" key="1">
    <source>
        <dbReference type="EMBL" id="KAF5799264.1"/>
    </source>
</evidence>
<name>A0A9K3NGD9_HELAN</name>
<gene>
    <name evidence="1" type="ORF">HanXRQr2_Chr07g0302551</name>
</gene>
<proteinExistence type="predicted"/>
<dbReference type="EMBL" id="MNCJ02000322">
    <property type="protein sequence ID" value="KAF5799264.1"/>
    <property type="molecule type" value="Genomic_DNA"/>
</dbReference>
<dbReference type="Gramene" id="mRNA:HanXRQr2_Chr07g0302551">
    <property type="protein sequence ID" value="CDS:HanXRQr2_Chr07g0302551.1"/>
    <property type="gene ID" value="HanXRQr2_Chr07g0302551"/>
</dbReference>
<accession>A0A9K3NGD9</accession>
<reference evidence="1" key="2">
    <citation type="submission" date="2020-06" db="EMBL/GenBank/DDBJ databases">
        <title>Helianthus annuus Genome sequencing and assembly Release 2.</title>
        <authorList>
            <person name="Gouzy J."/>
            <person name="Langlade N."/>
            <person name="Munos S."/>
        </authorList>
    </citation>
    <scope>NUCLEOTIDE SEQUENCE</scope>
    <source>
        <tissue evidence="1">Leaves</tissue>
    </source>
</reference>
<evidence type="ECO:0000313" key="2">
    <source>
        <dbReference type="Proteomes" id="UP000215914"/>
    </source>
</evidence>